<reference evidence="7" key="1">
    <citation type="submission" date="2020-05" db="EMBL/GenBank/DDBJ databases">
        <title>Identification of trans-AT polyketide cluster in two marine bacteria, producers of a novel glutaramide-containing polyketide sesbanimide D and analogs.</title>
        <authorList>
            <person name="Kacar D."/>
            <person name="Rodriguez P."/>
            <person name="Canedo L."/>
            <person name="Gonzalez E."/>
            <person name="Galan B."/>
            <person name="De La Calle F."/>
            <person name="Garcia J.L."/>
        </authorList>
    </citation>
    <scope>NUCLEOTIDE SEQUENCE</scope>
    <source>
        <strain evidence="7">PHM038</strain>
    </source>
</reference>
<dbReference type="AlphaFoldDB" id="A0A926P6A4"/>
<evidence type="ECO:0000259" key="6">
    <source>
        <dbReference type="PROSITE" id="PS51007"/>
    </source>
</evidence>
<evidence type="ECO:0000256" key="1">
    <source>
        <dbReference type="ARBA" id="ARBA00022617"/>
    </source>
</evidence>
<keyword evidence="1 4" id="KW-0349">Heme</keyword>
<evidence type="ECO:0000313" key="7">
    <source>
        <dbReference type="EMBL" id="MBD1549206.1"/>
    </source>
</evidence>
<evidence type="ECO:0000313" key="8">
    <source>
        <dbReference type="Proteomes" id="UP000598467"/>
    </source>
</evidence>
<dbReference type="InterPro" id="IPR051459">
    <property type="entry name" value="Cytochrome_c-type_DH"/>
</dbReference>
<feature type="chain" id="PRO_5037433968" evidence="5">
    <location>
        <begin position="22"/>
        <end position="282"/>
    </location>
</feature>
<feature type="domain" description="Cytochrome c" evidence="6">
    <location>
        <begin position="167"/>
        <end position="277"/>
    </location>
</feature>
<dbReference type="Gene3D" id="1.10.760.10">
    <property type="entry name" value="Cytochrome c-like domain"/>
    <property type="match status" value="2"/>
</dbReference>
<dbReference type="InterPro" id="IPR009056">
    <property type="entry name" value="Cyt_c-like_dom"/>
</dbReference>
<comment type="caution">
    <text evidence="7">The sequence shown here is derived from an EMBL/GenBank/DDBJ whole genome shotgun (WGS) entry which is preliminary data.</text>
</comment>
<accession>A0A926P6A4</accession>
<dbReference type="RefSeq" id="WP_190293895.1">
    <property type="nucleotide sequence ID" value="NZ_JABFCZ010000032.1"/>
</dbReference>
<dbReference type="EMBL" id="JABFCZ010000032">
    <property type="protein sequence ID" value="MBD1549206.1"/>
    <property type="molecule type" value="Genomic_DNA"/>
</dbReference>
<gene>
    <name evidence="7" type="ORF">HK439_23340</name>
</gene>
<keyword evidence="2 4" id="KW-0479">Metal-binding</keyword>
<protein>
    <submittedName>
        <fullName evidence="7">C-type cytochrome</fullName>
    </submittedName>
</protein>
<evidence type="ECO:0000256" key="4">
    <source>
        <dbReference type="PROSITE-ProRule" id="PRU00433"/>
    </source>
</evidence>
<dbReference type="GO" id="GO:0046872">
    <property type="term" value="F:metal ion binding"/>
    <property type="evidence" value="ECO:0007669"/>
    <property type="project" value="UniProtKB-KW"/>
</dbReference>
<name>A0A926P6A4_9HYPH</name>
<evidence type="ECO:0000256" key="2">
    <source>
        <dbReference type="ARBA" id="ARBA00022723"/>
    </source>
</evidence>
<proteinExistence type="predicted"/>
<dbReference type="InterPro" id="IPR036909">
    <property type="entry name" value="Cyt_c-like_dom_sf"/>
</dbReference>
<keyword evidence="3 4" id="KW-0408">Iron</keyword>
<feature type="domain" description="Cytochrome c" evidence="6">
    <location>
        <begin position="23"/>
        <end position="134"/>
    </location>
</feature>
<dbReference type="PANTHER" id="PTHR35008">
    <property type="entry name" value="BLL4482 PROTEIN-RELATED"/>
    <property type="match status" value="1"/>
</dbReference>
<dbReference type="Pfam" id="PF00034">
    <property type="entry name" value="Cytochrom_C"/>
    <property type="match status" value="1"/>
</dbReference>
<dbReference type="GO" id="GO:0020037">
    <property type="term" value="F:heme binding"/>
    <property type="evidence" value="ECO:0007669"/>
    <property type="project" value="InterPro"/>
</dbReference>
<organism evidence="7 8">
    <name type="scientific">Roseibium aggregatum</name>
    <dbReference type="NCBI Taxonomy" id="187304"/>
    <lineage>
        <taxon>Bacteria</taxon>
        <taxon>Pseudomonadati</taxon>
        <taxon>Pseudomonadota</taxon>
        <taxon>Alphaproteobacteria</taxon>
        <taxon>Hyphomicrobiales</taxon>
        <taxon>Stappiaceae</taxon>
        <taxon>Roseibium</taxon>
    </lineage>
</organism>
<dbReference type="GO" id="GO:0009055">
    <property type="term" value="F:electron transfer activity"/>
    <property type="evidence" value="ECO:0007669"/>
    <property type="project" value="InterPro"/>
</dbReference>
<dbReference type="SUPFAM" id="SSF46626">
    <property type="entry name" value="Cytochrome c"/>
    <property type="match status" value="2"/>
</dbReference>
<dbReference type="PANTHER" id="PTHR35008:SF8">
    <property type="entry name" value="ALCOHOL DEHYDROGENASE CYTOCHROME C SUBUNIT"/>
    <property type="match status" value="1"/>
</dbReference>
<dbReference type="Proteomes" id="UP000598467">
    <property type="component" value="Unassembled WGS sequence"/>
</dbReference>
<keyword evidence="5" id="KW-0732">Signal</keyword>
<evidence type="ECO:0000256" key="5">
    <source>
        <dbReference type="SAM" id="SignalP"/>
    </source>
</evidence>
<sequence length="282" mass="29924">MKRAIGIAAVVLAGTITGASAEELLARGEYLVNNVAACGNCHTPQTPNGPDTSLTMAGSFVGGEEGVFKAFAPNITPDKKTGIGNWTDAEISLAIREGKRPDGTIIGPPMPISLYRGLSDTDLKAMVVYLRTVTPVENEVPKSTYYIPLPPAYGPPVGEVADMPRDDKVAYGAYLAGPVAHCMECHTTFVKGRPDMENRLGAGGNSFKGPWGVSVSANITPHEDGIAKYSDKELAMIIRHGVRPDGTHLMPPMGFFYYAGMSDGDVGAIIAYLRQLKPLASK</sequence>
<dbReference type="PROSITE" id="PS51007">
    <property type="entry name" value="CYTC"/>
    <property type="match status" value="2"/>
</dbReference>
<feature type="signal peptide" evidence="5">
    <location>
        <begin position="1"/>
        <end position="21"/>
    </location>
</feature>
<evidence type="ECO:0000256" key="3">
    <source>
        <dbReference type="ARBA" id="ARBA00023004"/>
    </source>
</evidence>